<keyword evidence="1" id="KW-0732">Signal</keyword>
<evidence type="ECO:0000256" key="1">
    <source>
        <dbReference type="SAM" id="SignalP"/>
    </source>
</evidence>
<sequence length="99" mass="11843">MIKQYRWLLLLVLLVSTTSQASSLRFDGVLIREGSPAWLLLEHMGEPIQRSSRDACVRRERRDCVEWRTTETWFYRHNDLNYTIKVGDGKILKIEWSRF</sequence>
<evidence type="ECO:0008006" key="4">
    <source>
        <dbReference type="Google" id="ProtNLM"/>
    </source>
</evidence>
<dbReference type="HOGENOM" id="CLU_2316387_0_0_6"/>
<feature type="chain" id="PRO_5004910809" description="DUF2845 domain-containing protein" evidence="1">
    <location>
        <begin position="22"/>
        <end position="99"/>
    </location>
</feature>
<organism evidence="2 3">
    <name type="scientific">Ectothiorhodospira haloalkaliphila</name>
    <dbReference type="NCBI Taxonomy" id="421628"/>
    <lineage>
        <taxon>Bacteria</taxon>
        <taxon>Pseudomonadati</taxon>
        <taxon>Pseudomonadota</taxon>
        <taxon>Gammaproteobacteria</taxon>
        <taxon>Chromatiales</taxon>
        <taxon>Ectothiorhodospiraceae</taxon>
        <taxon>Ectothiorhodospira</taxon>
    </lineage>
</organism>
<reference evidence="2 3" key="1">
    <citation type="journal article" date="2014" name="J Genomics">
        <title>Draft Genome Sequence of the Extremely Halophilic Phototrophic Purple Sulfur Bacterium Halorhodospira halochloris.</title>
        <authorList>
            <person name="Singh K.S."/>
            <person name="Kirksey J."/>
            <person name="Hoff W.D."/>
            <person name="Deole R."/>
        </authorList>
    </citation>
    <scope>NUCLEOTIDE SEQUENCE [LARGE SCALE GENOMIC DNA]</scope>
    <source>
        <strain evidence="2 3">A</strain>
    </source>
</reference>
<dbReference type="KEGG" id="hhc:M911_00605"/>
<dbReference type="AlphaFoldDB" id="W8KQV0"/>
<evidence type="ECO:0000313" key="3">
    <source>
        <dbReference type="Proteomes" id="UP000019442"/>
    </source>
</evidence>
<protein>
    <recommendedName>
        <fullName evidence="4">DUF2845 domain-containing protein</fullName>
    </recommendedName>
</protein>
<dbReference type="OrthoDB" id="6120335at2"/>
<feature type="signal peptide" evidence="1">
    <location>
        <begin position="1"/>
        <end position="21"/>
    </location>
</feature>
<evidence type="ECO:0000313" key="2">
    <source>
        <dbReference type="EMBL" id="AHK77946.1"/>
    </source>
</evidence>
<name>W8KQV0_9GAMM</name>
<dbReference type="EMBL" id="CP007268">
    <property type="protein sequence ID" value="AHK77946.1"/>
    <property type="molecule type" value="Genomic_DNA"/>
</dbReference>
<dbReference type="RefSeq" id="WP_025280251.1">
    <property type="nucleotide sequence ID" value="NZ_JBLZQM010000010.1"/>
</dbReference>
<dbReference type="Proteomes" id="UP000019442">
    <property type="component" value="Chromosome"/>
</dbReference>
<reference evidence="3" key="2">
    <citation type="submission" date="2014-02" db="EMBL/GenBank/DDBJ databases">
        <title>Draft Genome Sequence of extremely halophilic bacteria Halorhodospira halochloris.</title>
        <authorList>
            <person name="Singh K.S."/>
        </authorList>
    </citation>
    <scope>NUCLEOTIDE SEQUENCE [LARGE SCALE GENOMIC DNA]</scope>
    <source>
        <strain evidence="3">A</strain>
    </source>
</reference>
<keyword evidence="3" id="KW-1185">Reference proteome</keyword>
<accession>W8KQV0</accession>
<proteinExistence type="predicted"/>
<gene>
    <name evidence="2" type="ORF">M911_00605</name>
</gene>